<evidence type="ECO:0000313" key="1">
    <source>
        <dbReference type="EMBL" id="ASJ03892.1"/>
    </source>
</evidence>
<reference evidence="1 2" key="1">
    <citation type="submission" date="2016-04" db="EMBL/GenBank/DDBJ databases">
        <title>Complete genome sequence of Thermococcus barossii type strain SHCK-94.</title>
        <authorList>
            <person name="Oger P.M."/>
        </authorList>
    </citation>
    <scope>NUCLEOTIDE SEQUENCE [LARGE SCALE GENOMIC DNA]</scope>
    <source>
        <strain evidence="1 2">SHCK-94</strain>
    </source>
</reference>
<dbReference type="RefSeq" id="WP_088863943.1">
    <property type="nucleotide sequence ID" value="NZ_CP015101.1"/>
</dbReference>
<keyword evidence="2" id="KW-1185">Reference proteome</keyword>
<dbReference type="Proteomes" id="UP000250272">
    <property type="component" value="Chromosome"/>
</dbReference>
<evidence type="ECO:0000313" key="2">
    <source>
        <dbReference type="Proteomes" id="UP000250272"/>
    </source>
</evidence>
<evidence type="ECO:0008006" key="3">
    <source>
        <dbReference type="Google" id="ProtNLM"/>
    </source>
</evidence>
<protein>
    <recommendedName>
        <fullName evidence="3">Multidrug transporter</fullName>
    </recommendedName>
</protein>
<name>A0A2Z2MGM8_9EURY</name>
<dbReference type="KEGG" id="tbs:A3L01_00345"/>
<dbReference type="GeneID" id="33325175"/>
<proteinExistence type="predicted"/>
<dbReference type="EMBL" id="CP015101">
    <property type="protein sequence ID" value="ASJ03892.1"/>
    <property type="molecule type" value="Genomic_DNA"/>
</dbReference>
<accession>A0A2Z2MGM8</accession>
<organism evidence="1 2">
    <name type="scientific">Thermococcus barossii</name>
    <dbReference type="NCBI Taxonomy" id="54077"/>
    <lineage>
        <taxon>Archaea</taxon>
        <taxon>Methanobacteriati</taxon>
        <taxon>Methanobacteriota</taxon>
        <taxon>Thermococci</taxon>
        <taxon>Thermococcales</taxon>
        <taxon>Thermococcaceae</taxon>
        <taxon>Thermococcus</taxon>
    </lineage>
</organism>
<sequence>MTRGRRYFLLLVPVAVAVVVTLVVNAEMFPGDYSYQRIDFGPNDVQAEILPANTHICGYILAERPFSAYVVSSDSGYFEGSGDNNVLMKWENVTNVTIDLNVSDGSYYLVIENGNESQEIEMRFKAER</sequence>
<gene>
    <name evidence="1" type="ORF">A3L01_00345</name>
</gene>
<dbReference type="AlphaFoldDB" id="A0A2Z2MGM8"/>
<dbReference type="OrthoDB" id="99802at2157"/>